<protein>
    <submittedName>
        <fullName evidence="1">MucR family transcriptional regulator</fullName>
    </submittedName>
</protein>
<comment type="caution">
    <text evidence="1">The sequence shown here is derived from an EMBL/GenBank/DDBJ whole genome shotgun (WGS) entry which is preliminary data.</text>
</comment>
<sequence length="44" mass="4525">MGIEAGYPMVAASYAAQRSAIAKSHGLGREAAVIPPTRNSAKPK</sequence>
<proteinExistence type="predicted"/>
<gene>
    <name evidence="1" type="ORF">RFN29_27475</name>
</gene>
<dbReference type="Pfam" id="PF05443">
    <property type="entry name" value="ROS_MUCR"/>
    <property type="match status" value="1"/>
</dbReference>
<organism evidence="1 2">
    <name type="scientific">Mesorhizobium captivum</name>
    <dbReference type="NCBI Taxonomy" id="3072319"/>
    <lineage>
        <taxon>Bacteria</taxon>
        <taxon>Pseudomonadati</taxon>
        <taxon>Pseudomonadota</taxon>
        <taxon>Alphaproteobacteria</taxon>
        <taxon>Hyphomicrobiales</taxon>
        <taxon>Phyllobacteriaceae</taxon>
        <taxon>Mesorhizobium</taxon>
    </lineage>
</organism>
<keyword evidence="2" id="KW-1185">Reference proteome</keyword>
<evidence type="ECO:0000313" key="2">
    <source>
        <dbReference type="Proteomes" id="UP001271249"/>
    </source>
</evidence>
<dbReference type="RefSeq" id="WP_320229086.1">
    <property type="nucleotide sequence ID" value="NZ_JAVIJB010000037.1"/>
</dbReference>
<name>A0ABU4ZAI2_9HYPH</name>
<accession>A0ABU4ZAI2</accession>
<reference evidence="1 2" key="1">
    <citation type="submission" date="2023-08" db="EMBL/GenBank/DDBJ databases">
        <title>Implementing the SeqCode for naming new Mesorhizobium species isolated from Vachellia karroo root nodules.</title>
        <authorList>
            <person name="Van Lill M."/>
        </authorList>
    </citation>
    <scope>NUCLEOTIDE SEQUENCE [LARGE SCALE GENOMIC DNA]</scope>
    <source>
        <strain evidence="1 2">VK22B</strain>
    </source>
</reference>
<dbReference type="Proteomes" id="UP001271249">
    <property type="component" value="Unassembled WGS sequence"/>
</dbReference>
<dbReference type="EMBL" id="JAVIJC010000037">
    <property type="protein sequence ID" value="MDX8495305.1"/>
    <property type="molecule type" value="Genomic_DNA"/>
</dbReference>
<evidence type="ECO:0000313" key="1">
    <source>
        <dbReference type="EMBL" id="MDX8495305.1"/>
    </source>
</evidence>
<dbReference type="InterPro" id="IPR008807">
    <property type="entry name" value="ROS_MUCR"/>
</dbReference>